<keyword evidence="3" id="KW-1185">Reference proteome</keyword>
<gene>
    <name evidence="2" type="ORF">FHS29_006613</name>
</gene>
<sequence length="150" mass="16112">MGDRLVEQIWTALDEQTVTVPGTTAADTVLPRLADSLKTVLHQRISVADEVEGMLDAHRLVPVTRRSGSSIKGEHPARTGNRKLEARSSSPPSQPTPTRPAAPTTSANATRRRNTTPRSAWPDDAATSCPPYLHQNPRPTTRPAPTPAAA</sequence>
<comment type="caution">
    <text evidence="2">The sequence shown here is derived from an EMBL/GenBank/DDBJ whole genome shotgun (WGS) entry which is preliminary data.</text>
</comment>
<organism evidence="2 3">
    <name type="scientific">Saccharothrix tamanrassetensis</name>
    <dbReference type="NCBI Taxonomy" id="1051531"/>
    <lineage>
        <taxon>Bacteria</taxon>
        <taxon>Bacillati</taxon>
        <taxon>Actinomycetota</taxon>
        <taxon>Actinomycetes</taxon>
        <taxon>Pseudonocardiales</taxon>
        <taxon>Pseudonocardiaceae</taxon>
        <taxon>Saccharothrix</taxon>
    </lineage>
</organism>
<accession>A0A841CQJ2</accession>
<feature type="region of interest" description="Disordered" evidence="1">
    <location>
        <begin position="62"/>
        <end position="150"/>
    </location>
</feature>
<evidence type="ECO:0000313" key="3">
    <source>
        <dbReference type="Proteomes" id="UP000547510"/>
    </source>
</evidence>
<dbReference type="AlphaFoldDB" id="A0A841CQJ2"/>
<proteinExistence type="predicted"/>
<protein>
    <recommendedName>
        <fullName evidence="4">Transposase</fullName>
    </recommendedName>
</protein>
<name>A0A841CQJ2_9PSEU</name>
<feature type="compositionally biased region" description="Pro residues" evidence="1">
    <location>
        <begin position="140"/>
        <end position="150"/>
    </location>
</feature>
<evidence type="ECO:0000256" key="1">
    <source>
        <dbReference type="SAM" id="MobiDB-lite"/>
    </source>
</evidence>
<dbReference type="Proteomes" id="UP000547510">
    <property type="component" value="Unassembled WGS sequence"/>
</dbReference>
<evidence type="ECO:0000313" key="2">
    <source>
        <dbReference type="EMBL" id="MBB5959991.1"/>
    </source>
</evidence>
<reference evidence="2 3" key="1">
    <citation type="submission" date="2020-08" db="EMBL/GenBank/DDBJ databases">
        <title>Genomic Encyclopedia of Type Strains, Phase III (KMG-III): the genomes of soil and plant-associated and newly described type strains.</title>
        <authorList>
            <person name="Whitman W."/>
        </authorList>
    </citation>
    <scope>NUCLEOTIDE SEQUENCE [LARGE SCALE GENOMIC DNA]</scope>
    <source>
        <strain evidence="2 3">CECT 8640</strain>
    </source>
</reference>
<dbReference type="EMBL" id="JACHJN010000013">
    <property type="protein sequence ID" value="MBB5959991.1"/>
    <property type="molecule type" value="Genomic_DNA"/>
</dbReference>
<evidence type="ECO:0008006" key="4">
    <source>
        <dbReference type="Google" id="ProtNLM"/>
    </source>
</evidence>
<feature type="compositionally biased region" description="Basic and acidic residues" evidence="1">
    <location>
        <begin position="72"/>
        <end position="86"/>
    </location>
</feature>